<evidence type="ECO:0000313" key="13">
    <source>
        <dbReference type="Proteomes" id="UP000289497"/>
    </source>
</evidence>
<dbReference type="OrthoDB" id="9803667at2"/>
<dbReference type="SUPFAM" id="SSF52374">
    <property type="entry name" value="Nucleotidylyl transferase"/>
    <property type="match status" value="1"/>
</dbReference>
<dbReference type="InterPro" id="IPR014729">
    <property type="entry name" value="Rossmann-like_a/b/a_fold"/>
</dbReference>
<dbReference type="Pfam" id="PF06574">
    <property type="entry name" value="FAD_syn"/>
    <property type="match status" value="1"/>
</dbReference>
<evidence type="ECO:0000256" key="7">
    <source>
        <dbReference type="ARBA" id="ARBA00022741"/>
    </source>
</evidence>
<evidence type="ECO:0000256" key="4">
    <source>
        <dbReference type="ARBA" id="ARBA00022643"/>
    </source>
</evidence>
<comment type="catalytic activity">
    <reaction evidence="10">
        <text>FMN + ATP + H(+) = FAD + diphosphate</text>
        <dbReference type="Rhea" id="RHEA:17237"/>
        <dbReference type="ChEBI" id="CHEBI:15378"/>
        <dbReference type="ChEBI" id="CHEBI:30616"/>
        <dbReference type="ChEBI" id="CHEBI:33019"/>
        <dbReference type="ChEBI" id="CHEBI:57692"/>
        <dbReference type="ChEBI" id="CHEBI:58210"/>
        <dbReference type="EC" id="2.7.7.2"/>
    </reaction>
</comment>
<protein>
    <recommendedName>
        <fullName evidence="2">FAD synthase</fullName>
        <ecNumber evidence="2">2.7.7.2</ecNumber>
    </recommendedName>
</protein>
<evidence type="ECO:0000259" key="11">
    <source>
        <dbReference type="Pfam" id="PF06574"/>
    </source>
</evidence>
<keyword evidence="13" id="KW-1185">Reference proteome</keyword>
<gene>
    <name evidence="12" type="primary">ribF</name>
    <name evidence="12" type="ORF">NCTC10179_00335</name>
</gene>
<proteinExistence type="predicted"/>
<evidence type="ECO:0000256" key="2">
    <source>
        <dbReference type="ARBA" id="ARBA00012393"/>
    </source>
</evidence>
<name>A0A449B6D8_9BACT</name>
<keyword evidence="12" id="KW-0418">Kinase</keyword>
<dbReference type="RefSeq" id="WP_051616930.1">
    <property type="nucleotide sequence ID" value="NZ_LR215039.1"/>
</dbReference>
<dbReference type="GO" id="GO:0003919">
    <property type="term" value="F:FMN adenylyltransferase activity"/>
    <property type="evidence" value="ECO:0007669"/>
    <property type="project" value="UniProtKB-EC"/>
</dbReference>
<comment type="pathway">
    <text evidence="1">Cofactor biosynthesis; FAD biosynthesis; FAD from FMN: step 1/1.</text>
</comment>
<keyword evidence="9" id="KW-0067">ATP-binding</keyword>
<evidence type="ECO:0000256" key="8">
    <source>
        <dbReference type="ARBA" id="ARBA00022827"/>
    </source>
</evidence>
<dbReference type="NCBIfam" id="NF045965">
    <property type="entry name" value="RibF_rel"/>
    <property type="match status" value="1"/>
</dbReference>
<dbReference type="GO" id="GO:0006747">
    <property type="term" value="P:FAD biosynthetic process"/>
    <property type="evidence" value="ECO:0007669"/>
    <property type="project" value="UniProtKB-UniPathway"/>
</dbReference>
<feature type="domain" description="FAD synthetase" evidence="11">
    <location>
        <begin position="13"/>
        <end position="151"/>
    </location>
</feature>
<accession>A0A449B6D8</accession>
<evidence type="ECO:0000256" key="1">
    <source>
        <dbReference type="ARBA" id="ARBA00004726"/>
    </source>
</evidence>
<evidence type="ECO:0000256" key="3">
    <source>
        <dbReference type="ARBA" id="ARBA00022630"/>
    </source>
</evidence>
<dbReference type="GO" id="GO:0009231">
    <property type="term" value="P:riboflavin biosynthetic process"/>
    <property type="evidence" value="ECO:0007669"/>
    <property type="project" value="InterPro"/>
</dbReference>
<dbReference type="GO" id="GO:0005524">
    <property type="term" value="F:ATP binding"/>
    <property type="evidence" value="ECO:0007669"/>
    <property type="project" value="UniProtKB-KW"/>
</dbReference>
<keyword evidence="6" id="KW-0548">Nucleotidyltransferase</keyword>
<evidence type="ECO:0000256" key="6">
    <source>
        <dbReference type="ARBA" id="ARBA00022695"/>
    </source>
</evidence>
<evidence type="ECO:0000256" key="10">
    <source>
        <dbReference type="ARBA" id="ARBA00049494"/>
    </source>
</evidence>
<evidence type="ECO:0000256" key="5">
    <source>
        <dbReference type="ARBA" id="ARBA00022679"/>
    </source>
</evidence>
<dbReference type="KEGG" id="mcou:NCTC10179_00335"/>
<dbReference type="Proteomes" id="UP000289497">
    <property type="component" value="Chromosome"/>
</dbReference>
<dbReference type="UniPathway" id="UPA00277">
    <property type="reaction ID" value="UER00407"/>
</dbReference>
<evidence type="ECO:0000313" key="12">
    <source>
        <dbReference type="EMBL" id="VEU76164.1"/>
    </source>
</evidence>
<keyword evidence="8" id="KW-0274">FAD</keyword>
<dbReference type="InterPro" id="IPR015864">
    <property type="entry name" value="FAD_synthase"/>
</dbReference>
<dbReference type="NCBIfam" id="NF005518">
    <property type="entry name" value="PRK07143.1"/>
    <property type="match status" value="1"/>
</dbReference>
<dbReference type="GO" id="GO:0016301">
    <property type="term" value="F:kinase activity"/>
    <property type="evidence" value="ECO:0007669"/>
    <property type="project" value="UniProtKB-KW"/>
</dbReference>
<reference evidence="12 13" key="1">
    <citation type="submission" date="2019-01" db="EMBL/GenBank/DDBJ databases">
        <authorList>
            <consortium name="Pathogen Informatics"/>
        </authorList>
    </citation>
    <scope>NUCLEOTIDE SEQUENCE [LARGE SCALE GENOMIC DNA]</scope>
    <source>
        <strain evidence="12 13">NCTC10179</strain>
    </source>
</reference>
<keyword evidence="7" id="KW-0547">Nucleotide-binding</keyword>
<keyword evidence="4" id="KW-0288">FMN</keyword>
<dbReference type="AlphaFoldDB" id="A0A449B6D8"/>
<sequence>MLIYDINNFEIKENDNFILGAFESFHMGHFQLLKTIHANKGRKIIVCFNNEDLMPKFGKSFFTDNFAKYTNFATLGFDAVVELNFKDISLMDGKDFLINLFKDAPINLVVGKDFRFGKGAQYKAEDIKNILTNANVTIVDLYKIQNVKISTKDLKDLLEFGEVDKLNLLLPKNYSFSGLFKDPNLIETSKELAQLHSGIYCVLIKTHLMVYYGLLHHNLSSQKEITLIDTPMKFNQNQRLLVEVLSLQRLIISQNEDKIKDSDLHEGKSYFLKNKNLI</sequence>
<dbReference type="Gene3D" id="3.40.50.620">
    <property type="entry name" value="HUPs"/>
    <property type="match status" value="1"/>
</dbReference>
<dbReference type="EMBL" id="LR215039">
    <property type="protein sequence ID" value="VEU76164.1"/>
    <property type="molecule type" value="Genomic_DNA"/>
</dbReference>
<organism evidence="12 13">
    <name type="scientific">Mycoplasmopsis columboralis</name>
    <dbReference type="NCBI Taxonomy" id="171282"/>
    <lineage>
        <taxon>Bacteria</taxon>
        <taxon>Bacillati</taxon>
        <taxon>Mycoplasmatota</taxon>
        <taxon>Mycoplasmoidales</taxon>
        <taxon>Metamycoplasmataceae</taxon>
        <taxon>Mycoplasmopsis</taxon>
    </lineage>
</organism>
<keyword evidence="5 12" id="KW-0808">Transferase</keyword>
<dbReference type="EC" id="2.7.7.2" evidence="2"/>
<keyword evidence="3" id="KW-0285">Flavoprotein</keyword>
<evidence type="ECO:0000256" key="9">
    <source>
        <dbReference type="ARBA" id="ARBA00022840"/>
    </source>
</evidence>